<dbReference type="RefSeq" id="WP_190857333.1">
    <property type="nucleotide sequence ID" value="NZ_JACXIY010000001.1"/>
</dbReference>
<dbReference type="Pfam" id="PF16116">
    <property type="entry name" value="DUF4832"/>
    <property type="match status" value="1"/>
</dbReference>
<proteinExistence type="predicted"/>
<evidence type="ECO:0000313" key="4">
    <source>
        <dbReference type="Proteomes" id="UP000632125"/>
    </source>
</evidence>
<reference evidence="3" key="1">
    <citation type="submission" date="2020-09" db="EMBL/GenBank/DDBJ databases">
        <title>A novel bacterium of genus Paenibacillus, isolated from South China Sea.</title>
        <authorList>
            <person name="Huang H."/>
            <person name="Mo K."/>
            <person name="Hu Y."/>
        </authorList>
    </citation>
    <scope>NUCLEOTIDE SEQUENCE</scope>
    <source>
        <strain evidence="3">IB182493</strain>
    </source>
</reference>
<accession>A0A927H392</accession>
<gene>
    <name evidence="3" type="ORF">IDH41_00690</name>
</gene>
<dbReference type="EMBL" id="JACXIY010000001">
    <property type="protein sequence ID" value="MBD2867076.1"/>
    <property type="molecule type" value="Genomic_DNA"/>
</dbReference>
<sequence length="377" mass="41620">MKCMFSPESYAKYRTVTVRPRPAAETPADRERGSCDFIAFDWSELEPERGRFRLDELMEALQSASNPVLVLKPDPPSWALAEPAAYYASFVRKIGSRADRIGRLAGVVVSALAGGKEEWNAFADAFEAVPILADLHDPGMIRHLRSRNRKFGLLIRCKDENRLECCEAMAREGLHHLWKSRPVVLHLADSACGPALERDALRWHASLANAKLGLGCKLELRRMTYPEAVSSGGSLPVRLWLVNAGSAKLYRRCHLKLRLRSGDDVWELPVSADTRAWLTGDIVHNEVLPLPALPAGSYLIGIGLFGADGSPVPLHIEGLGEDGYFEAGKLEIEATADRLLHIWDSYYPEGYYPLEDPQVPDSGKTESGASSSTDTRG</sequence>
<evidence type="ECO:0000313" key="3">
    <source>
        <dbReference type="EMBL" id="MBD2867076.1"/>
    </source>
</evidence>
<name>A0A927H392_9BACL</name>
<feature type="region of interest" description="Disordered" evidence="1">
    <location>
        <begin position="354"/>
        <end position="377"/>
    </location>
</feature>
<dbReference type="AlphaFoldDB" id="A0A927H392"/>
<keyword evidence="4" id="KW-1185">Reference proteome</keyword>
<protein>
    <submittedName>
        <fullName evidence="3">DUF4832 domain-containing protein</fullName>
    </submittedName>
</protein>
<evidence type="ECO:0000259" key="2">
    <source>
        <dbReference type="Pfam" id="PF16116"/>
    </source>
</evidence>
<dbReference type="Proteomes" id="UP000632125">
    <property type="component" value="Unassembled WGS sequence"/>
</dbReference>
<evidence type="ECO:0000256" key="1">
    <source>
        <dbReference type="SAM" id="MobiDB-lite"/>
    </source>
</evidence>
<organism evidence="3 4">
    <name type="scientific">Paenibacillus arenilitoris</name>
    <dbReference type="NCBI Taxonomy" id="2772299"/>
    <lineage>
        <taxon>Bacteria</taxon>
        <taxon>Bacillati</taxon>
        <taxon>Bacillota</taxon>
        <taxon>Bacilli</taxon>
        <taxon>Bacillales</taxon>
        <taxon>Paenibacillaceae</taxon>
        <taxon>Paenibacillus</taxon>
    </lineage>
</organism>
<feature type="domain" description="DUF4832" evidence="2">
    <location>
        <begin position="207"/>
        <end position="304"/>
    </location>
</feature>
<comment type="caution">
    <text evidence="3">The sequence shown here is derived from an EMBL/GenBank/DDBJ whole genome shotgun (WGS) entry which is preliminary data.</text>
</comment>
<feature type="compositionally biased region" description="Polar residues" evidence="1">
    <location>
        <begin position="365"/>
        <end position="377"/>
    </location>
</feature>
<dbReference type="InterPro" id="IPR032267">
    <property type="entry name" value="DUF4832"/>
</dbReference>